<dbReference type="AlphaFoldDB" id="A0A963YNR8"/>
<keyword evidence="1" id="KW-0472">Membrane</keyword>
<dbReference type="EMBL" id="JAESVB010000001">
    <property type="protein sequence ID" value="MCB8874225.1"/>
    <property type="molecule type" value="Genomic_DNA"/>
</dbReference>
<feature type="transmembrane region" description="Helical" evidence="1">
    <location>
        <begin position="39"/>
        <end position="59"/>
    </location>
</feature>
<evidence type="ECO:0000313" key="3">
    <source>
        <dbReference type="Proteomes" id="UP000708298"/>
    </source>
</evidence>
<keyword evidence="3" id="KW-1185">Reference proteome</keyword>
<sequence>MSLSVALAIVLAATLLAGIVSLLVHRYVHVELRRRHNEIGTAVFLQLGVIFAVLLAFVFGEVWSDYNNAGNAVQLECSALQGAAVLASALPKAEALPILQAERHYIDGVVHQEWTTMSLSRDEDSAVAERLAKLIQSVAQMKPADMADLGTRQQILTFLEDANTDRSTRLFQTGSGVPVLLWCLLIGFGGILALFVTLAGVDHRIALVSFSITFAVAVAAILVLIHLLDYPFEGALAIGPQPFMVAAAKVQAMIQMVR</sequence>
<feature type="transmembrane region" description="Helical" evidence="1">
    <location>
        <begin position="205"/>
        <end position="228"/>
    </location>
</feature>
<dbReference type="InterPro" id="IPR025333">
    <property type="entry name" value="DUF4239"/>
</dbReference>
<feature type="transmembrane region" description="Helical" evidence="1">
    <location>
        <begin position="179"/>
        <end position="198"/>
    </location>
</feature>
<reference evidence="2" key="1">
    <citation type="journal article" date="2021" name="Microorganisms">
        <title>Acidisoma silvae sp. nov. and Acidisomacellulosilytica sp. nov., Two Acidophilic Bacteria Isolated from Decaying Wood, Hydrolyzing Cellulose and Producing Poly-3-hydroxybutyrate.</title>
        <authorList>
            <person name="Mieszkin S."/>
            <person name="Pouder E."/>
            <person name="Uroz S."/>
            <person name="Simon-Colin C."/>
            <person name="Alain K."/>
        </authorList>
    </citation>
    <scope>NUCLEOTIDE SEQUENCE</scope>
    <source>
        <strain evidence="2">HW T2.11</strain>
    </source>
</reference>
<dbReference type="RefSeq" id="WP_227319874.1">
    <property type="nucleotide sequence ID" value="NZ_JAESVB010000001.1"/>
</dbReference>
<accession>A0A963YNR8</accession>
<dbReference type="Proteomes" id="UP000708298">
    <property type="component" value="Unassembled WGS sequence"/>
</dbReference>
<feature type="transmembrane region" description="Helical" evidence="1">
    <location>
        <begin position="6"/>
        <end position="27"/>
    </location>
</feature>
<comment type="caution">
    <text evidence="2">The sequence shown here is derived from an EMBL/GenBank/DDBJ whole genome shotgun (WGS) entry which is preliminary data.</text>
</comment>
<name>A0A963YNR8_9PROT</name>
<reference evidence="2" key="2">
    <citation type="submission" date="2021-01" db="EMBL/GenBank/DDBJ databases">
        <authorList>
            <person name="Mieszkin S."/>
            <person name="Pouder E."/>
            <person name="Alain K."/>
        </authorList>
    </citation>
    <scope>NUCLEOTIDE SEQUENCE</scope>
    <source>
        <strain evidence="2">HW T2.11</strain>
    </source>
</reference>
<dbReference type="Pfam" id="PF14023">
    <property type="entry name" value="Bestrophin-like"/>
    <property type="match status" value="1"/>
</dbReference>
<evidence type="ECO:0000256" key="1">
    <source>
        <dbReference type="SAM" id="Phobius"/>
    </source>
</evidence>
<keyword evidence="1" id="KW-1133">Transmembrane helix</keyword>
<protein>
    <submittedName>
        <fullName evidence="2">DUF4239 domain-containing protein</fullName>
    </submittedName>
</protein>
<keyword evidence="1" id="KW-0812">Transmembrane</keyword>
<evidence type="ECO:0000313" key="2">
    <source>
        <dbReference type="EMBL" id="MCB8874225.1"/>
    </source>
</evidence>
<gene>
    <name evidence="2" type="ORF">ASILVAE211_03445</name>
</gene>
<organism evidence="2 3">
    <name type="scientific">Acidisoma silvae</name>
    <dbReference type="NCBI Taxonomy" id="2802396"/>
    <lineage>
        <taxon>Bacteria</taxon>
        <taxon>Pseudomonadati</taxon>
        <taxon>Pseudomonadota</taxon>
        <taxon>Alphaproteobacteria</taxon>
        <taxon>Acetobacterales</taxon>
        <taxon>Acidocellaceae</taxon>
        <taxon>Acidisoma</taxon>
    </lineage>
</organism>
<proteinExistence type="predicted"/>